<dbReference type="Proteomes" id="UP000054248">
    <property type="component" value="Unassembled WGS sequence"/>
</dbReference>
<keyword evidence="2" id="KW-0472">Membrane</keyword>
<feature type="chain" id="PRO_5002169100" evidence="3">
    <location>
        <begin position="23"/>
        <end position="527"/>
    </location>
</feature>
<feature type="signal peptide" evidence="3">
    <location>
        <begin position="1"/>
        <end position="22"/>
    </location>
</feature>
<keyword evidence="3" id="KW-0732">Signal</keyword>
<feature type="compositionally biased region" description="Low complexity" evidence="1">
    <location>
        <begin position="433"/>
        <end position="452"/>
    </location>
</feature>
<gene>
    <name evidence="4" type="ORF">M407DRAFT_19564</name>
</gene>
<feature type="compositionally biased region" description="Polar residues" evidence="1">
    <location>
        <begin position="416"/>
        <end position="431"/>
    </location>
</feature>
<organism evidence="4 5">
    <name type="scientific">Tulasnella calospora MUT 4182</name>
    <dbReference type="NCBI Taxonomy" id="1051891"/>
    <lineage>
        <taxon>Eukaryota</taxon>
        <taxon>Fungi</taxon>
        <taxon>Dikarya</taxon>
        <taxon>Basidiomycota</taxon>
        <taxon>Agaricomycotina</taxon>
        <taxon>Agaricomycetes</taxon>
        <taxon>Cantharellales</taxon>
        <taxon>Tulasnellaceae</taxon>
        <taxon>Tulasnella</taxon>
    </lineage>
</organism>
<feature type="compositionally biased region" description="Polar residues" evidence="1">
    <location>
        <begin position="358"/>
        <end position="374"/>
    </location>
</feature>
<accession>A0A0C3QTD1</accession>
<keyword evidence="5" id="KW-1185">Reference proteome</keyword>
<evidence type="ECO:0000256" key="1">
    <source>
        <dbReference type="SAM" id="MobiDB-lite"/>
    </source>
</evidence>
<evidence type="ECO:0000313" key="4">
    <source>
        <dbReference type="EMBL" id="KIO31419.1"/>
    </source>
</evidence>
<reference evidence="4 5" key="1">
    <citation type="submission" date="2014-04" db="EMBL/GenBank/DDBJ databases">
        <authorList>
            <consortium name="DOE Joint Genome Institute"/>
            <person name="Kuo A."/>
            <person name="Girlanda M."/>
            <person name="Perotto S."/>
            <person name="Kohler A."/>
            <person name="Nagy L.G."/>
            <person name="Floudas D."/>
            <person name="Copeland A."/>
            <person name="Barry K.W."/>
            <person name="Cichocki N."/>
            <person name="Veneault-Fourrey C."/>
            <person name="LaButti K."/>
            <person name="Lindquist E.A."/>
            <person name="Lipzen A."/>
            <person name="Lundell T."/>
            <person name="Morin E."/>
            <person name="Murat C."/>
            <person name="Sun H."/>
            <person name="Tunlid A."/>
            <person name="Henrissat B."/>
            <person name="Grigoriev I.V."/>
            <person name="Hibbett D.S."/>
            <person name="Martin F."/>
            <person name="Nordberg H.P."/>
            <person name="Cantor M.N."/>
            <person name="Hua S.X."/>
        </authorList>
    </citation>
    <scope>NUCLEOTIDE SEQUENCE [LARGE SCALE GENOMIC DNA]</scope>
    <source>
        <strain evidence="4 5">MUT 4182</strain>
    </source>
</reference>
<dbReference type="AlphaFoldDB" id="A0A0C3QTD1"/>
<dbReference type="PANTHER" id="PTHR37487">
    <property type="entry name" value="CHROMOSOME 1, WHOLE GENOME SHOTGUN SEQUENCE"/>
    <property type="match status" value="1"/>
</dbReference>
<dbReference type="HOGENOM" id="CLU_033085_0_0_1"/>
<feature type="transmembrane region" description="Helical" evidence="2">
    <location>
        <begin position="274"/>
        <end position="299"/>
    </location>
</feature>
<dbReference type="STRING" id="1051891.A0A0C3QTD1"/>
<evidence type="ECO:0000256" key="3">
    <source>
        <dbReference type="SAM" id="SignalP"/>
    </source>
</evidence>
<keyword evidence="2" id="KW-1133">Transmembrane helix</keyword>
<keyword evidence="2" id="KW-0812">Transmembrane</keyword>
<dbReference type="OrthoDB" id="3267813at2759"/>
<dbReference type="PANTHER" id="PTHR37487:SF3">
    <property type="entry name" value="CLEAVAGE_POLYADENYLATION SPECIFICITY FACTOR A SUBUNIT N-TERMINAL DOMAIN-CONTAINING PROTEIN"/>
    <property type="match status" value="1"/>
</dbReference>
<feature type="region of interest" description="Disordered" evidence="1">
    <location>
        <begin position="345"/>
        <end position="464"/>
    </location>
</feature>
<name>A0A0C3QTD1_9AGAM</name>
<sequence length="527" mass="53433">MLHSILYLISFILLALPLTVSAWSFNISSRVVQCANLSVTWDGGVAPWNVVLIPVGALASGPEIRTIVDANVTEGNSFSFQLQFPAGSQFLAIMSDATGIGTGGTSVLISVLDGDSSCLATSATKPQFYFYLDPATGQPNQCGTWGVSWDAGNTQGPVRMAALIPGGQSFSLPVPSSGNAFDWTVDMRQGTEFLLVAGDARGFGTGGSTDLYTVQGGSSSCIDAASPSSTAAPAAGGIYATGSGAGSVTGAPFDGPQSTQGASNSGSGSSSKNIGAIVGGTIGGVAGLLALLLVGLFFWRRHRLHKRNDATRGRKSVDLLHDDSETGAGGAGGLVAGGAGVAGASAAGDHIRDGDQRPMSQTETAGRLSMSSHAPTDVMGPPIFAQYSRRGSAPSLPPLAFGGTGTISDSGHGDSRNSGQQPPAHVRNSSHGAFPPSSFNPPAAARPETPTTSDGTSLRTPMTAVQRASEKLGVPAPGTLRPVNIVQHEDAGSLATGGPTVTQTDEVVELPPSYQDVRRNSGIQSGP</sequence>
<evidence type="ECO:0000256" key="2">
    <source>
        <dbReference type="SAM" id="Phobius"/>
    </source>
</evidence>
<evidence type="ECO:0000313" key="5">
    <source>
        <dbReference type="Proteomes" id="UP000054248"/>
    </source>
</evidence>
<proteinExistence type="predicted"/>
<feature type="region of interest" description="Disordered" evidence="1">
    <location>
        <begin position="249"/>
        <end position="270"/>
    </location>
</feature>
<dbReference type="EMBL" id="KN822963">
    <property type="protein sequence ID" value="KIO31419.1"/>
    <property type="molecule type" value="Genomic_DNA"/>
</dbReference>
<feature type="compositionally biased region" description="Low complexity" evidence="1">
    <location>
        <begin position="261"/>
        <end position="270"/>
    </location>
</feature>
<reference evidence="5" key="2">
    <citation type="submission" date="2015-01" db="EMBL/GenBank/DDBJ databases">
        <title>Evolutionary Origins and Diversification of the Mycorrhizal Mutualists.</title>
        <authorList>
            <consortium name="DOE Joint Genome Institute"/>
            <consortium name="Mycorrhizal Genomics Consortium"/>
            <person name="Kohler A."/>
            <person name="Kuo A."/>
            <person name="Nagy L.G."/>
            <person name="Floudas D."/>
            <person name="Copeland A."/>
            <person name="Barry K.W."/>
            <person name="Cichocki N."/>
            <person name="Veneault-Fourrey C."/>
            <person name="LaButti K."/>
            <person name="Lindquist E.A."/>
            <person name="Lipzen A."/>
            <person name="Lundell T."/>
            <person name="Morin E."/>
            <person name="Murat C."/>
            <person name="Riley R."/>
            <person name="Ohm R."/>
            <person name="Sun H."/>
            <person name="Tunlid A."/>
            <person name="Henrissat B."/>
            <person name="Grigoriev I.V."/>
            <person name="Hibbett D.S."/>
            <person name="Martin F."/>
        </authorList>
    </citation>
    <scope>NUCLEOTIDE SEQUENCE [LARGE SCALE GENOMIC DNA]</scope>
    <source>
        <strain evidence="5">MUT 4182</strain>
    </source>
</reference>
<protein>
    <submittedName>
        <fullName evidence="4">Uncharacterized protein</fullName>
    </submittedName>
</protein>